<organism evidence="1 2">
    <name type="scientific">Geosmithia morbida</name>
    <dbReference type="NCBI Taxonomy" id="1094350"/>
    <lineage>
        <taxon>Eukaryota</taxon>
        <taxon>Fungi</taxon>
        <taxon>Dikarya</taxon>
        <taxon>Ascomycota</taxon>
        <taxon>Pezizomycotina</taxon>
        <taxon>Sordariomycetes</taxon>
        <taxon>Hypocreomycetidae</taxon>
        <taxon>Hypocreales</taxon>
        <taxon>Bionectriaceae</taxon>
        <taxon>Geosmithia</taxon>
    </lineage>
</organism>
<dbReference type="Proteomes" id="UP000749293">
    <property type="component" value="Unassembled WGS sequence"/>
</dbReference>
<dbReference type="InterPro" id="IPR011990">
    <property type="entry name" value="TPR-like_helical_dom_sf"/>
</dbReference>
<dbReference type="RefSeq" id="XP_035320005.1">
    <property type="nucleotide sequence ID" value="XM_035464295.1"/>
</dbReference>
<dbReference type="EMBL" id="JAANYQ010000013">
    <property type="protein sequence ID" value="KAF4121353.1"/>
    <property type="molecule type" value="Genomic_DNA"/>
</dbReference>
<dbReference type="SUPFAM" id="SSF48452">
    <property type="entry name" value="TPR-like"/>
    <property type="match status" value="1"/>
</dbReference>
<dbReference type="GeneID" id="55968545"/>
<evidence type="ECO:0000313" key="1">
    <source>
        <dbReference type="EMBL" id="KAF4121353.1"/>
    </source>
</evidence>
<proteinExistence type="predicted"/>
<dbReference type="AlphaFoldDB" id="A0A9P5CZA4"/>
<gene>
    <name evidence="1" type="ORF">GMORB2_2315</name>
</gene>
<sequence>MVRVPSARACTRSYATSPRSGARVGNDVWGEVHVSSITAESLGKVKASRPSFLRHEPNEYVDVLRNFSAISTRSGADWPLVLKGASRPSKEILNDLGCYTSELTLLGGPASRQPGADPIRGPVVYAMFSGASMLGCEASCVSLVRLIMADQRGVAFRPLFRPNVVRFRAIVRAGRNPFALATEGLWLLAQGKPNAAVRLVERALQIGGGDAFAWAAQCKLALGQARHALGEDGAALELLTAAAEAGQRDAWRWIGRLAPDEAGRRDAWFKGGIAGDAKSFDLLGDDYAARAQDETLDRKVQDELLAWSSEFKQMASRRMSVG</sequence>
<reference evidence="1" key="1">
    <citation type="submission" date="2020-03" db="EMBL/GenBank/DDBJ databases">
        <title>Site-based positive gene gene selection in Geosmithia morbida across the United States reveals a broad range of putative effectors and factors for local host and environmental adapation.</title>
        <authorList>
            <person name="Onufrak A."/>
            <person name="Murdoch R.W."/>
            <person name="Gazis R."/>
            <person name="Huff M."/>
            <person name="Staton M."/>
            <person name="Klingeman W."/>
            <person name="Hadziabdic D."/>
        </authorList>
    </citation>
    <scope>NUCLEOTIDE SEQUENCE</scope>
    <source>
        <strain evidence="1">1262</strain>
    </source>
</reference>
<evidence type="ECO:0000313" key="2">
    <source>
        <dbReference type="Proteomes" id="UP000749293"/>
    </source>
</evidence>
<dbReference type="Gene3D" id="1.25.40.10">
    <property type="entry name" value="Tetratricopeptide repeat domain"/>
    <property type="match status" value="1"/>
</dbReference>
<name>A0A9P5CZA4_9HYPO</name>
<dbReference type="OrthoDB" id="5379420at2759"/>
<evidence type="ECO:0008006" key="3">
    <source>
        <dbReference type="Google" id="ProtNLM"/>
    </source>
</evidence>
<protein>
    <recommendedName>
        <fullName evidence="3">Tetratricopeptide repeat protein</fullName>
    </recommendedName>
</protein>
<accession>A0A9P5CZA4</accession>
<comment type="caution">
    <text evidence="1">The sequence shown here is derived from an EMBL/GenBank/DDBJ whole genome shotgun (WGS) entry which is preliminary data.</text>
</comment>
<keyword evidence="2" id="KW-1185">Reference proteome</keyword>